<keyword evidence="3" id="KW-1185">Reference proteome</keyword>
<name>A0AAE0FSG2_9CHLO</name>
<accession>A0AAE0FSG2</accession>
<protein>
    <submittedName>
        <fullName evidence="2">Uncharacterized protein</fullName>
    </submittedName>
</protein>
<dbReference type="EMBL" id="LGRX02014352">
    <property type="protein sequence ID" value="KAK3264795.1"/>
    <property type="molecule type" value="Genomic_DNA"/>
</dbReference>
<reference evidence="2 3" key="1">
    <citation type="journal article" date="2015" name="Genome Biol. Evol.">
        <title>Comparative Genomics of a Bacterivorous Green Alga Reveals Evolutionary Causalities and Consequences of Phago-Mixotrophic Mode of Nutrition.</title>
        <authorList>
            <person name="Burns J.A."/>
            <person name="Paasch A."/>
            <person name="Narechania A."/>
            <person name="Kim E."/>
        </authorList>
    </citation>
    <scope>NUCLEOTIDE SEQUENCE [LARGE SCALE GENOMIC DNA]</scope>
    <source>
        <strain evidence="2 3">PLY_AMNH</strain>
    </source>
</reference>
<proteinExistence type="predicted"/>
<comment type="caution">
    <text evidence="2">The sequence shown here is derived from an EMBL/GenBank/DDBJ whole genome shotgun (WGS) entry which is preliminary data.</text>
</comment>
<organism evidence="2 3">
    <name type="scientific">Cymbomonas tetramitiformis</name>
    <dbReference type="NCBI Taxonomy" id="36881"/>
    <lineage>
        <taxon>Eukaryota</taxon>
        <taxon>Viridiplantae</taxon>
        <taxon>Chlorophyta</taxon>
        <taxon>Pyramimonadophyceae</taxon>
        <taxon>Pyramimonadales</taxon>
        <taxon>Pyramimonadaceae</taxon>
        <taxon>Cymbomonas</taxon>
    </lineage>
</organism>
<dbReference type="Proteomes" id="UP001190700">
    <property type="component" value="Unassembled WGS sequence"/>
</dbReference>
<evidence type="ECO:0000256" key="1">
    <source>
        <dbReference type="SAM" id="MobiDB-lite"/>
    </source>
</evidence>
<feature type="region of interest" description="Disordered" evidence="1">
    <location>
        <begin position="1"/>
        <end position="39"/>
    </location>
</feature>
<gene>
    <name evidence="2" type="ORF">CYMTET_26485</name>
</gene>
<sequence length="100" mass="11043">MDWRSSGPMDWRSSEPDGPCELDGLQGWTGAADDGHLRSPMDWHWEMDWHSSARWTGAARSPMDWHTGLEPMDWHSSEPDGAGPGARSPMEPDGLAQLGA</sequence>
<feature type="region of interest" description="Disordered" evidence="1">
    <location>
        <begin position="61"/>
        <end position="100"/>
    </location>
</feature>
<evidence type="ECO:0000313" key="2">
    <source>
        <dbReference type="EMBL" id="KAK3264795.1"/>
    </source>
</evidence>
<evidence type="ECO:0000313" key="3">
    <source>
        <dbReference type="Proteomes" id="UP001190700"/>
    </source>
</evidence>
<dbReference type="AlphaFoldDB" id="A0AAE0FSG2"/>